<dbReference type="Pfam" id="PF07685">
    <property type="entry name" value="GATase_3"/>
    <property type="match status" value="1"/>
</dbReference>
<evidence type="ECO:0000256" key="2">
    <source>
        <dbReference type="ARBA" id="ARBA00022573"/>
    </source>
</evidence>
<dbReference type="PANTHER" id="PTHR21343">
    <property type="entry name" value="DETHIOBIOTIN SYNTHETASE"/>
    <property type="match status" value="1"/>
</dbReference>
<comment type="pathway">
    <text evidence="1 4">Cofactor biosynthesis; adenosylcobalamin biosynthesis.</text>
</comment>
<dbReference type="InterPro" id="IPR027417">
    <property type="entry name" value="P-loop_NTPase"/>
</dbReference>
<dbReference type="Gene3D" id="3.40.50.300">
    <property type="entry name" value="P-loop containing nucleotide triphosphate hydrolases"/>
    <property type="match status" value="1"/>
</dbReference>
<dbReference type="OrthoDB" id="9808302at2"/>
<feature type="domain" description="CobB/CobQ-like glutamine amidotransferase" evidence="6">
    <location>
        <begin position="251"/>
        <end position="394"/>
    </location>
</feature>
<evidence type="ECO:0000259" key="5">
    <source>
        <dbReference type="Pfam" id="PF01656"/>
    </source>
</evidence>
<keyword evidence="3 4" id="KW-0315">Glutamine amidotransferase</keyword>
<evidence type="ECO:0000313" key="7">
    <source>
        <dbReference type="EMBL" id="RKQ86250.1"/>
    </source>
</evidence>
<reference evidence="7 8" key="1">
    <citation type="submission" date="2018-10" db="EMBL/GenBank/DDBJ databases">
        <title>Genomic Encyclopedia of Archaeal and Bacterial Type Strains, Phase II (KMG-II): from individual species to whole genera.</title>
        <authorList>
            <person name="Goeker M."/>
        </authorList>
    </citation>
    <scope>NUCLEOTIDE SEQUENCE [LARGE SCALE GENOMIC DNA]</scope>
    <source>
        <strain evidence="7 8">DSM 14954</strain>
    </source>
</reference>
<dbReference type="InterPro" id="IPR011698">
    <property type="entry name" value="GATase_3"/>
</dbReference>
<name>A0A660L409_9ACTN</name>
<dbReference type="AlphaFoldDB" id="A0A660L409"/>
<evidence type="ECO:0000256" key="4">
    <source>
        <dbReference type="HAMAP-Rule" id="MF_00028"/>
    </source>
</evidence>
<dbReference type="Pfam" id="PF01656">
    <property type="entry name" value="CbiA"/>
    <property type="match status" value="1"/>
</dbReference>
<dbReference type="InterPro" id="IPR047045">
    <property type="entry name" value="CobQ_N"/>
</dbReference>
<dbReference type="NCBIfam" id="TIGR00313">
    <property type="entry name" value="cobQ"/>
    <property type="match status" value="1"/>
</dbReference>
<feature type="domain" description="CobQ/CobB/MinD/ParA nucleotide binding" evidence="5">
    <location>
        <begin position="5"/>
        <end position="227"/>
    </location>
</feature>
<dbReference type="Proteomes" id="UP000278962">
    <property type="component" value="Unassembled WGS sequence"/>
</dbReference>
<evidence type="ECO:0000313" key="8">
    <source>
        <dbReference type="Proteomes" id="UP000278962"/>
    </source>
</evidence>
<dbReference type="PROSITE" id="PS51274">
    <property type="entry name" value="GATASE_COBBQ"/>
    <property type="match status" value="1"/>
</dbReference>
<dbReference type="CDD" id="cd05389">
    <property type="entry name" value="CobQ_N"/>
    <property type="match status" value="1"/>
</dbReference>
<dbReference type="GO" id="GO:0003824">
    <property type="term" value="F:catalytic activity"/>
    <property type="evidence" value="ECO:0007669"/>
    <property type="project" value="InterPro"/>
</dbReference>
<keyword evidence="8" id="KW-1185">Reference proteome</keyword>
<accession>A0A660L409</accession>
<comment type="similarity">
    <text evidence="4">Belongs to the CobB/CobQ family. CobQ subfamily.</text>
</comment>
<comment type="function">
    <text evidence="4">Catalyzes amidations at positions B, D, E, and G on adenosylcobyrinic A,C-diamide. NH(2) groups are provided by glutamine, and one molecule of ATP is hydrogenolyzed for each amidation.</text>
</comment>
<dbReference type="InterPro" id="IPR029062">
    <property type="entry name" value="Class_I_gatase-like"/>
</dbReference>
<dbReference type="InterPro" id="IPR004459">
    <property type="entry name" value="CobQ_synth"/>
</dbReference>
<sequence>MKGAILVTGTASDAGKSVMVAAICRWLKRQGVSVAPFKAQNMSLNSTVTPSGAEIGRAQAMQAAACGIEPEAAMNPVLIKPSGNRKSQVLVMGKPYANATARSYQELKHELKAPVVAALADLRSRYDVVVCEGAGSPAEINLRQGDLANMGLARAANLPVLVIGDIDRGGVFPSLFGTLALLEPEDQALIAGFLINKFRGDPSILQPGLEMLKGLTGRKTFGVLPWLDGPFIDAEDSLALRQDHTTPGTLDVAVIRLRWMSNFTDVDALAAEPGVSVRYTRSPADVERADLVVLPGTKATVEDLKRLRDDGLDTALQRRNGPILGICGGYQMLGHAIEDGIESADSATGLGLLDVNTTFAPEKLLRQVRGTVFGLPASGYEIRHGRVDRDEPLIQQEDVLGTAWHGLLEGDEVRRAILSWVAERTGRDWTPGTRAFADVREAHLDRLADWFGEHVDAPALINLIEQGAPEGLPTIPPGGTACSVF</sequence>
<dbReference type="InterPro" id="IPR002586">
    <property type="entry name" value="CobQ/CobB/MinD/ParA_Nub-bd_dom"/>
</dbReference>
<dbReference type="NCBIfam" id="NF001989">
    <property type="entry name" value="PRK00784.1"/>
    <property type="match status" value="1"/>
</dbReference>
<feature type="active site" evidence="4">
    <location>
        <position position="405"/>
    </location>
</feature>
<gene>
    <name evidence="4" type="primary">cobQ</name>
    <name evidence="7" type="ORF">C8N24_4260</name>
</gene>
<dbReference type="GO" id="GO:0015420">
    <property type="term" value="F:ABC-type vitamin B12 transporter activity"/>
    <property type="evidence" value="ECO:0007669"/>
    <property type="project" value="UniProtKB-UniRule"/>
</dbReference>
<dbReference type="Gene3D" id="3.40.50.880">
    <property type="match status" value="1"/>
</dbReference>
<dbReference type="UniPathway" id="UPA00148"/>
<protein>
    <recommendedName>
        <fullName evidence="4">Cobyric acid synthase</fullName>
    </recommendedName>
</protein>
<evidence type="ECO:0000259" key="6">
    <source>
        <dbReference type="Pfam" id="PF07685"/>
    </source>
</evidence>
<comment type="caution">
    <text evidence="7">The sequence shown here is derived from an EMBL/GenBank/DDBJ whole genome shotgun (WGS) entry which is preliminary data.</text>
</comment>
<proteinExistence type="inferred from homology"/>
<dbReference type="GO" id="GO:0009236">
    <property type="term" value="P:cobalamin biosynthetic process"/>
    <property type="evidence" value="ECO:0007669"/>
    <property type="project" value="UniProtKB-UniRule"/>
</dbReference>
<dbReference type="CDD" id="cd01750">
    <property type="entry name" value="GATase1_CobQ"/>
    <property type="match status" value="1"/>
</dbReference>
<dbReference type="SUPFAM" id="SSF52317">
    <property type="entry name" value="Class I glutamine amidotransferase-like"/>
    <property type="match status" value="1"/>
</dbReference>
<dbReference type="EMBL" id="RBIL01000002">
    <property type="protein sequence ID" value="RKQ86250.1"/>
    <property type="molecule type" value="Genomic_DNA"/>
</dbReference>
<keyword evidence="2 4" id="KW-0169">Cobalamin biosynthesis</keyword>
<dbReference type="SUPFAM" id="SSF52540">
    <property type="entry name" value="P-loop containing nucleoside triphosphate hydrolases"/>
    <property type="match status" value="1"/>
</dbReference>
<evidence type="ECO:0000256" key="3">
    <source>
        <dbReference type="ARBA" id="ARBA00022962"/>
    </source>
</evidence>
<dbReference type="PROSITE" id="PS51273">
    <property type="entry name" value="GATASE_TYPE_1"/>
    <property type="match status" value="1"/>
</dbReference>
<feature type="active site" description="Nucleophile" evidence="4">
    <location>
        <position position="327"/>
    </location>
</feature>
<dbReference type="InterPro" id="IPR033949">
    <property type="entry name" value="CobQ_GATase1"/>
</dbReference>
<dbReference type="RefSeq" id="WP_121253826.1">
    <property type="nucleotide sequence ID" value="NZ_RBIL01000002.1"/>
</dbReference>
<evidence type="ECO:0000256" key="1">
    <source>
        <dbReference type="ARBA" id="ARBA00004953"/>
    </source>
</evidence>
<dbReference type="HAMAP" id="MF_00028">
    <property type="entry name" value="CobQ"/>
    <property type="match status" value="1"/>
</dbReference>
<dbReference type="PANTHER" id="PTHR21343:SF1">
    <property type="entry name" value="COBYRIC ACID SYNTHASE"/>
    <property type="match status" value="1"/>
</dbReference>
<organism evidence="7 8">
    <name type="scientific">Solirubrobacter pauli</name>
    <dbReference type="NCBI Taxonomy" id="166793"/>
    <lineage>
        <taxon>Bacteria</taxon>
        <taxon>Bacillati</taxon>
        <taxon>Actinomycetota</taxon>
        <taxon>Thermoleophilia</taxon>
        <taxon>Solirubrobacterales</taxon>
        <taxon>Solirubrobacteraceae</taxon>
        <taxon>Solirubrobacter</taxon>
    </lineage>
</organism>